<dbReference type="AlphaFoldDB" id="A0A0S4XQG9"/>
<organism evidence="1">
    <name type="scientific">Sulfurovum sp. enrichment culture clone C5</name>
    <dbReference type="NCBI Taxonomy" id="497650"/>
    <lineage>
        <taxon>Bacteria</taxon>
        <taxon>Pseudomonadati</taxon>
        <taxon>Campylobacterota</taxon>
        <taxon>Epsilonproteobacteria</taxon>
        <taxon>Campylobacterales</taxon>
        <taxon>Sulfurovaceae</taxon>
        <taxon>Sulfurovum</taxon>
        <taxon>environmental samples</taxon>
    </lineage>
</organism>
<evidence type="ECO:0000313" key="1">
    <source>
        <dbReference type="EMBL" id="CUV66232.1"/>
    </source>
</evidence>
<proteinExistence type="predicted"/>
<protein>
    <submittedName>
        <fullName evidence="1">Uncharacterized protein</fullName>
    </submittedName>
</protein>
<accession>A0A0S4XQG9</accession>
<name>A0A0S4XQG9_9BACT</name>
<reference evidence="1" key="1">
    <citation type="submission" date="2015-11" db="EMBL/GenBank/DDBJ databases">
        <authorList>
            <person name="Zhang Y."/>
            <person name="Guo Z."/>
        </authorList>
    </citation>
    <scope>NUCLEOTIDE SEQUENCE</scope>
    <source>
        <strain evidence="1">BN30871</strain>
    </source>
</reference>
<sequence>MINLFKKAYCCPKIAYIYHNEILKSVQHDSHFTLHTSHSHTLLTASCSLLTANC</sequence>
<gene>
    <name evidence="1" type="ORF">BN3087_660062</name>
</gene>
<dbReference type="EMBL" id="FAXN01000069">
    <property type="protein sequence ID" value="CUV66232.1"/>
    <property type="molecule type" value="Genomic_DNA"/>
</dbReference>